<name>A0ACB6V1I7_9ASCO</name>
<organism evidence="1 2">
    <name type="scientific">Geotrichum galactomycetum</name>
    <dbReference type="NCBI Taxonomy" id="27317"/>
    <lineage>
        <taxon>Eukaryota</taxon>
        <taxon>Fungi</taxon>
        <taxon>Dikarya</taxon>
        <taxon>Ascomycota</taxon>
        <taxon>Saccharomycotina</taxon>
        <taxon>Dipodascomycetes</taxon>
        <taxon>Dipodascales</taxon>
        <taxon>Dipodascaceae</taxon>
        <taxon>Geotrichum</taxon>
    </lineage>
</organism>
<gene>
    <name evidence="1" type="ORF">D0Z00_003374</name>
</gene>
<accession>A0ACB6V1I7</accession>
<evidence type="ECO:0000313" key="2">
    <source>
        <dbReference type="Proteomes" id="UP000744676"/>
    </source>
</evidence>
<sequence length="1050" mass="115639">MKSDNVTQTVISAPSTPDLPTSDSNNSNNELLTSSTPPPVEQQQNTIEDRHMNPMVFALTILTSVCGFLFGYDTGYISGALVVIGTDLGKELSSGNKELITSATSLGALIFALIGGPLADWAGRKWVISGANILFIIGAIIQVAAHSLWTMIVGRFVMGWGVGLASLVAPLYISEMAPARFRGRLVVINVLAITGGQLVAYAISAGLYHINNGWRILVGLSMVPAAFQMVLFIFMPETPRYLIRLGRTDEARKVLTRTYQDSSQDEIEDKIDELIKFNMFMDDGNNSKFAWLRRWKDGLIEAHTVPSNFRAVVITCGLQGIQQFSGFNALMYFSATIFESVGFDNPTSVSLIVAGTNFVFTLVAFVCIDRIGRRRILLVTIVGMIAGLVLASICFHFVEIDLSGSGENPPKQGAWSVIVIIAMLVYVAFYAGGIGNVPWQQSELFPMKVRGVGTSLATATNWAGSLARFSGQNYTQGAAAPDSTNDIKIINEKVRPALAMLVSSDITEKTMAISTIGTMIEDPKQRTLLLKEKLLKTLLETSIKDENVQFVSEVLGLLRNISIEEGYDVCIFLWRQNIIEYMKKGLEIVQDAFANDNTAQAVEFAENLIGLISALANSTEDIFEQITNDLSPRLGEVLVFVLGKAIEAKQAELVSVVLEALFVLSEENPVFTNSIAAAGLGEFNEEDLSPSSVVYLYGLKFNLNNTDLLLVQQKLVEVIKTSNVDEVVKNSQAIKARNLINAVQVAVEIITSIAEKISVDQPADEAQEQADEEMLDESKEDDDEEFYIQKVKAINNDEVDTSVFDVTQFTDNTMEPVFAFLLIEALPAITTLIPYTQFQSRAMAAINNIAWSMSTKAQESKIWKSHAEQLWTNILPLVKSSSEIEVKVSGVGILWAVSSTFDGKVPIEEADLTILVDQAEADDDYLVNLIGLLAQLGLASKFVQKITEFFFSIIVSVNGKPIKYSPKVVIETLYGIFKVFGDASYPYDQEIYVNGNLNLVLAQHVAPIRKYFKKIDKVKEGFLRARADESLLNLVRFLDYKKNESQQEKK</sequence>
<dbReference type="EMBL" id="QVQA01000146">
    <property type="protein sequence ID" value="KAF5094831.1"/>
    <property type="molecule type" value="Genomic_DNA"/>
</dbReference>
<protein>
    <submittedName>
        <fullName evidence="1">Uncharacterized protein</fullName>
    </submittedName>
</protein>
<evidence type="ECO:0000313" key="1">
    <source>
        <dbReference type="EMBL" id="KAF5094831.1"/>
    </source>
</evidence>
<reference evidence="1 2" key="1">
    <citation type="journal article" date="2020" name="Front. Microbiol.">
        <title>Phenotypic and Genetic Characterization of the Cheese Ripening Yeast Geotrichum candidum.</title>
        <authorList>
            <person name="Perkins V."/>
            <person name="Vignola S."/>
            <person name="Lessard M.H."/>
            <person name="Plante P.L."/>
            <person name="Corbeil J."/>
            <person name="Dugat-Bony E."/>
            <person name="Frenette M."/>
            <person name="Labrie S."/>
        </authorList>
    </citation>
    <scope>NUCLEOTIDE SEQUENCE [LARGE SCALE GENOMIC DNA]</scope>
    <source>
        <strain evidence="1 2">LMA-1147</strain>
    </source>
</reference>
<proteinExistence type="predicted"/>
<comment type="caution">
    <text evidence="1">The sequence shown here is derived from an EMBL/GenBank/DDBJ whole genome shotgun (WGS) entry which is preliminary data.</text>
</comment>
<dbReference type="Proteomes" id="UP000744676">
    <property type="component" value="Unassembled WGS sequence"/>
</dbReference>
<keyword evidence="2" id="KW-1185">Reference proteome</keyword>